<feature type="transmembrane region" description="Helical" evidence="2">
    <location>
        <begin position="65"/>
        <end position="87"/>
    </location>
</feature>
<name>Z9JU74_9MICO</name>
<dbReference type="HOGENOM" id="CLU_899159_0_0_11"/>
<dbReference type="AlphaFoldDB" id="Z9JU74"/>
<comment type="caution">
    <text evidence="3">The sequence shown here is derived from an EMBL/GenBank/DDBJ whole genome shotgun (WGS) entry which is preliminary data.</text>
</comment>
<keyword evidence="4" id="KW-1185">Reference proteome</keyword>
<sequence>MLAPLSLALLADGSRTWNQYVQTTFYRLDRVPDLTEPMVLRGLGLILIGILLLVILALTGVWSSAGLLVTAVYALAAVATAAVPALMEAFWSRSPILPTLVLDAIGFGLPVALLPITAAMGGALALARRRPAAPAITALLGMIAVPAMLLLGALALVWGYSRGVYQALMTFDFRLDVVAAACILVGAVLIVLGILVTRWSPYSLVLPGLAVPALSAVVLLPDPAIDGLLSNRAGAAVWTFLSGGGGPALGALFLVFTIVLASVRFRARRAARQGEVAAPETLRPLEETASPLPPTAASSRTGTSTPTAP</sequence>
<dbReference type="Proteomes" id="UP000023067">
    <property type="component" value="Unassembled WGS sequence"/>
</dbReference>
<evidence type="ECO:0000313" key="3">
    <source>
        <dbReference type="EMBL" id="EWS81754.1"/>
    </source>
</evidence>
<keyword evidence="2" id="KW-0472">Membrane</keyword>
<feature type="transmembrane region" description="Helical" evidence="2">
    <location>
        <begin position="139"/>
        <end position="161"/>
    </location>
</feature>
<feature type="compositionally biased region" description="Polar residues" evidence="1">
    <location>
        <begin position="296"/>
        <end position="309"/>
    </location>
</feature>
<accession>Z9JU74</accession>
<feature type="transmembrane region" description="Helical" evidence="2">
    <location>
        <begin position="107"/>
        <end position="127"/>
    </location>
</feature>
<feature type="transmembrane region" description="Helical" evidence="2">
    <location>
        <begin position="240"/>
        <end position="263"/>
    </location>
</feature>
<evidence type="ECO:0000256" key="2">
    <source>
        <dbReference type="SAM" id="Phobius"/>
    </source>
</evidence>
<dbReference type="STRING" id="396014.BF93_16040"/>
<feature type="transmembrane region" description="Helical" evidence="2">
    <location>
        <begin position="202"/>
        <end position="220"/>
    </location>
</feature>
<proteinExistence type="predicted"/>
<organism evidence="3 4">
    <name type="scientific">Brachybacterium phenoliresistens</name>
    <dbReference type="NCBI Taxonomy" id="396014"/>
    <lineage>
        <taxon>Bacteria</taxon>
        <taxon>Bacillati</taxon>
        <taxon>Actinomycetota</taxon>
        <taxon>Actinomycetes</taxon>
        <taxon>Micrococcales</taxon>
        <taxon>Dermabacteraceae</taxon>
        <taxon>Brachybacterium</taxon>
    </lineage>
</organism>
<evidence type="ECO:0000313" key="4">
    <source>
        <dbReference type="Proteomes" id="UP000023067"/>
    </source>
</evidence>
<dbReference type="PATRIC" id="fig|396014.3.peg.1553"/>
<gene>
    <name evidence="3" type="ORF">BF93_16040</name>
</gene>
<keyword evidence="2" id="KW-1133">Transmembrane helix</keyword>
<keyword evidence="2" id="KW-0812">Transmembrane</keyword>
<protein>
    <submittedName>
        <fullName evidence="3">Uncharacterized protein</fullName>
    </submittedName>
</protein>
<dbReference type="EMBL" id="JDYK01000006">
    <property type="protein sequence ID" value="EWS81754.1"/>
    <property type="molecule type" value="Genomic_DNA"/>
</dbReference>
<evidence type="ECO:0000256" key="1">
    <source>
        <dbReference type="SAM" id="MobiDB-lite"/>
    </source>
</evidence>
<feature type="region of interest" description="Disordered" evidence="1">
    <location>
        <begin position="275"/>
        <end position="309"/>
    </location>
</feature>
<reference evidence="3 4" key="1">
    <citation type="submission" date="2014-02" db="EMBL/GenBank/DDBJ databases">
        <title>Genome sequence of Brachybacterium phenoliresistens strain W13A50.</title>
        <authorList>
            <person name="Wang X."/>
        </authorList>
    </citation>
    <scope>NUCLEOTIDE SEQUENCE [LARGE SCALE GENOMIC DNA]</scope>
    <source>
        <strain evidence="3 4">W13A50</strain>
    </source>
</reference>
<dbReference type="eggNOG" id="ENOG503454G">
    <property type="taxonomic scope" value="Bacteria"/>
</dbReference>
<feature type="transmembrane region" description="Helical" evidence="2">
    <location>
        <begin position="39"/>
        <end position="58"/>
    </location>
</feature>
<feature type="transmembrane region" description="Helical" evidence="2">
    <location>
        <begin position="173"/>
        <end position="195"/>
    </location>
</feature>